<dbReference type="Proteomes" id="UP000245380">
    <property type="component" value="Unassembled WGS sequence"/>
</dbReference>
<evidence type="ECO:0000313" key="1">
    <source>
        <dbReference type="EMBL" id="PWI56926.1"/>
    </source>
</evidence>
<name>A0A2U3D6L9_SULT2</name>
<dbReference type="SUPFAM" id="SSF50475">
    <property type="entry name" value="FMN-binding split barrel"/>
    <property type="match status" value="1"/>
</dbReference>
<evidence type="ECO:0000313" key="2">
    <source>
        <dbReference type="Proteomes" id="UP000245380"/>
    </source>
</evidence>
<evidence type="ECO:0008006" key="3">
    <source>
        <dbReference type="Google" id="ProtNLM"/>
    </source>
</evidence>
<sequence length="205" mass="22913">MYIPSSFVMDDPQALSNFIRLNSFGILVSTDQVTPIATHLPFLYDEKQNALFAHMAKANPQWKALDGQMVLTIFPGPHAYISPSWYGDPASVPTWNYLAVHVLGKCSIIKSRIELASILEQLVRFYEPSSDLPERATEPFYQNMMNEIVGFRIDITHIEGVAKLSQNKSPAIQQRVAKQLSTSTDVMARNIGALMQDRAKGELGN</sequence>
<dbReference type="EMBL" id="MPDK01000022">
    <property type="protein sequence ID" value="PWI56926.1"/>
    <property type="molecule type" value="Genomic_DNA"/>
</dbReference>
<dbReference type="Gene3D" id="2.30.110.10">
    <property type="entry name" value="Electron Transport, Fmn-binding Protein, Chain A"/>
    <property type="match status" value="1"/>
</dbReference>
<dbReference type="PANTHER" id="PTHR35802:SF1">
    <property type="entry name" value="PROTEASE SYNTHASE AND SPORULATION PROTEIN PAI 2"/>
    <property type="match status" value="1"/>
</dbReference>
<proteinExistence type="predicted"/>
<dbReference type="Pfam" id="PF04299">
    <property type="entry name" value="FMN_bind_2"/>
    <property type="match status" value="1"/>
</dbReference>
<comment type="caution">
    <text evidence="1">The sequence shown here is derived from an EMBL/GenBank/DDBJ whole genome shotgun (WGS) entry which is preliminary data.</text>
</comment>
<protein>
    <recommendedName>
        <fullName evidence="3">Transcriptional regulator</fullName>
    </recommendedName>
</protein>
<dbReference type="AlphaFoldDB" id="A0A2U3D6L9"/>
<dbReference type="InterPro" id="IPR012349">
    <property type="entry name" value="Split_barrel_FMN-bd"/>
</dbReference>
<dbReference type="RefSeq" id="WP_181363078.1">
    <property type="nucleotide sequence ID" value="NZ_MPDK01000022.1"/>
</dbReference>
<dbReference type="PANTHER" id="PTHR35802">
    <property type="entry name" value="PROTEASE SYNTHASE AND SPORULATION PROTEIN PAI 2"/>
    <property type="match status" value="1"/>
</dbReference>
<dbReference type="InterPro" id="IPR007396">
    <property type="entry name" value="TR_PAI2-type"/>
</dbReference>
<gene>
    <name evidence="1" type="ORF">BM613_11005</name>
</gene>
<accession>A0A2U3D6L9</accession>
<reference evidence="1 2" key="1">
    <citation type="submission" date="2016-11" db="EMBL/GenBank/DDBJ databases">
        <title>Comparative genomics of Acidibacillus ferroxidans species.</title>
        <authorList>
            <person name="Oliveira G."/>
            <person name="Nunes G."/>
            <person name="Oliveira R."/>
            <person name="Araujo F."/>
            <person name="Salim A."/>
            <person name="Scholte L."/>
            <person name="Morais D."/>
            <person name="Nancucheo I."/>
            <person name="Johnson D.B."/>
            <person name="Grail B."/>
            <person name="Bittencourt J."/>
            <person name="Valadares R."/>
        </authorList>
    </citation>
    <scope>NUCLEOTIDE SEQUENCE [LARGE SCALE GENOMIC DNA]</scope>
    <source>
        <strain evidence="1 2">Y002</strain>
    </source>
</reference>
<dbReference type="PIRSF" id="PIRSF010372">
    <property type="entry name" value="PaiB"/>
    <property type="match status" value="1"/>
</dbReference>
<organism evidence="1 2">
    <name type="scientific">Sulfoacidibacillus thermotolerans</name>
    <name type="common">Acidibacillus sulfuroxidans</name>
    <dbReference type="NCBI Taxonomy" id="1765684"/>
    <lineage>
        <taxon>Bacteria</taxon>
        <taxon>Bacillati</taxon>
        <taxon>Bacillota</taxon>
        <taxon>Bacilli</taxon>
        <taxon>Bacillales</taxon>
        <taxon>Alicyclobacillaceae</taxon>
        <taxon>Sulfoacidibacillus</taxon>
    </lineage>
</organism>
<keyword evidence="2" id="KW-1185">Reference proteome</keyword>